<dbReference type="InterPro" id="IPR029787">
    <property type="entry name" value="Nucleotide_cyclase"/>
</dbReference>
<dbReference type="Gene3D" id="3.30.450.20">
    <property type="entry name" value="PAS domain"/>
    <property type="match status" value="2"/>
</dbReference>
<dbReference type="SUPFAM" id="SSF55073">
    <property type="entry name" value="Nucleotide cyclase"/>
    <property type="match status" value="1"/>
</dbReference>
<organism evidence="3 4">
    <name type="scientific">Emergencia timonensis</name>
    <dbReference type="NCBI Taxonomy" id="1776384"/>
    <lineage>
        <taxon>Bacteria</taxon>
        <taxon>Bacillati</taxon>
        <taxon>Bacillota</taxon>
        <taxon>Clostridia</taxon>
        <taxon>Peptostreptococcales</taxon>
        <taxon>Anaerovoracaceae</taxon>
        <taxon>Emergencia</taxon>
    </lineage>
</organism>
<dbReference type="OrthoDB" id="9783388at2"/>
<dbReference type="PANTHER" id="PTHR44757:SF2">
    <property type="entry name" value="BIOFILM ARCHITECTURE MAINTENANCE PROTEIN MBAA"/>
    <property type="match status" value="1"/>
</dbReference>
<feature type="domain" description="PAS" evidence="1">
    <location>
        <begin position="247"/>
        <end position="292"/>
    </location>
</feature>
<dbReference type="STRING" id="1776384.GCA_900086585_00180"/>
<comment type="caution">
    <text evidence="3">The sequence shown here is derived from an EMBL/GenBank/DDBJ whole genome shotgun (WGS) entry which is preliminary data.</text>
</comment>
<sequence>MYSRSLHIKIFSPDLQLETLLKSVDLPTEFCFQIETCTDFTEGEPCCEDIVFVDVPCKPPLSDFRTVGGILVACVDSDQVEAVGDDLMFADEVWEKPYRSRLFSLRFRKLLEMAQSRWRSRVNEICLDTLIECMPDMVWFKDIAGSHVKVNDVFCQTVGKPKEVVTGRDHCFIWDISKEEFEKGEFVCKETDEFVMRKRQKCSSTEKVSSQHGMRQFNTYKAPVIDDRGNLLGTVGIGHDITALENISNELELILRSMPFAILVWNEDGTIINSNEKFEEYFGIKKNEIIGQKSTVWSKNILKDIKVMNDAGYMEAKVYYDESKDSLRILEIKEVPIHDVFYNEAGWLCIYRDITKERELEEKIIRSSNSDFLTGLNNRRSFYQYIRERKNNRNLSLLYADLDQFKYINDTYGHKAGDEALVITSNLLKQCFPEDFIARIGGDEFLITKLGDFTETELAEQAAHFLERMRQTFSGSKCFQTLSASIGISSAVGSIIDIDELIRQSDAALYEAKIRGRAQYYFYSGMAGEENRNDNDLGN</sequence>
<dbReference type="AlphaFoldDB" id="A0A415DX19"/>
<dbReference type="Pfam" id="PF00989">
    <property type="entry name" value="PAS"/>
    <property type="match status" value="1"/>
</dbReference>
<dbReference type="InterPro" id="IPR052155">
    <property type="entry name" value="Biofilm_reg_signaling"/>
</dbReference>
<dbReference type="Gene3D" id="3.30.70.270">
    <property type="match status" value="1"/>
</dbReference>
<accession>A0A415DX19</accession>
<evidence type="ECO:0000313" key="4">
    <source>
        <dbReference type="Proteomes" id="UP000284841"/>
    </source>
</evidence>
<dbReference type="InterPro" id="IPR013767">
    <property type="entry name" value="PAS_fold"/>
</dbReference>
<dbReference type="InterPro" id="IPR000014">
    <property type="entry name" value="PAS"/>
</dbReference>
<dbReference type="CDD" id="cd01949">
    <property type="entry name" value="GGDEF"/>
    <property type="match status" value="1"/>
</dbReference>
<keyword evidence="4" id="KW-1185">Reference proteome</keyword>
<proteinExistence type="predicted"/>
<feature type="domain" description="GGDEF" evidence="2">
    <location>
        <begin position="393"/>
        <end position="525"/>
    </location>
</feature>
<evidence type="ECO:0000259" key="2">
    <source>
        <dbReference type="PROSITE" id="PS50887"/>
    </source>
</evidence>
<dbReference type="EMBL" id="QRMS01000005">
    <property type="protein sequence ID" value="RHJ85173.1"/>
    <property type="molecule type" value="Genomic_DNA"/>
</dbReference>
<dbReference type="InterPro" id="IPR000160">
    <property type="entry name" value="GGDEF_dom"/>
</dbReference>
<dbReference type="NCBIfam" id="TIGR00254">
    <property type="entry name" value="GGDEF"/>
    <property type="match status" value="1"/>
</dbReference>
<dbReference type="SUPFAM" id="SSF55785">
    <property type="entry name" value="PYP-like sensor domain (PAS domain)"/>
    <property type="match status" value="2"/>
</dbReference>
<dbReference type="InterPro" id="IPR043128">
    <property type="entry name" value="Rev_trsase/Diguanyl_cyclase"/>
</dbReference>
<dbReference type="PROSITE" id="PS50887">
    <property type="entry name" value="GGDEF"/>
    <property type="match status" value="1"/>
</dbReference>
<dbReference type="NCBIfam" id="TIGR00229">
    <property type="entry name" value="sensory_box"/>
    <property type="match status" value="2"/>
</dbReference>
<evidence type="ECO:0000313" key="3">
    <source>
        <dbReference type="EMBL" id="RHJ85173.1"/>
    </source>
</evidence>
<gene>
    <name evidence="3" type="ORF">DW099_15865</name>
</gene>
<dbReference type="Pfam" id="PF00990">
    <property type="entry name" value="GGDEF"/>
    <property type="match status" value="1"/>
</dbReference>
<dbReference type="CDD" id="cd00130">
    <property type="entry name" value="PAS"/>
    <property type="match status" value="1"/>
</dbReference>
<dbReference type="PROSITE" id="PS50112">
    <property type="entry name" value="PAS"/>
    <property type="match status" value="1"/>
</dbReference>
<dbReference type="SMART" id="SM00091">
    <property type="entry name" value="PAS"/>
    <property type="match status" value="2"/>
</dbReference>
<dbReference type="PANTHER" id="PTHR44757">
    <property type="entry name" value="DIGUANYLATE CYCLASE DGCP"/>
    <property type="match status" value="1"/>
</dbReference>
<dbReference type="GO" id="GO:0006355">
    <property type="term" value="P:regulation of DNA-templated transcription"/>
    <property type="evidence" value="ECO:0007669"/>
    <property type="project" value="InterPro"/>
</dbReference>
<protein>
    <submittedName>
        <fullName evidence="3">Diguanylate cyclase</fullName>
    </submittedName>
</protein>
<name>A0A415DX19_9FIRM</name>
<dbReference type="Pfam" id="PF13426">
    <property type="entry name" value="PAS_9"/>
    <property type="match status" value="1"/>
</dbReference>
<evidence type="ECO:0000259" key="1">
    <source>
        <dbReference type="PROSITE" id="PS50112"/>
    </source>
</evidence>
<dbReference type="InterPro" id="IPR035965">
    <property type="entry name" value="PAS-like_dom_sf"/>
</dbReference>
<dbReference type="SMART" id="SM00267">
    <property type="entry name" value="GGDEF"/>
    <property type="match status" value="1"/>
</dbReference>
<reference evidence="3 4" key="1">
    <citation type="submission" date="2018-08" db="EMBL/GenBank/DDBJ databases">
        <title>A genome reference for cultivated species of the human gut microbiota.</title>
        <authorList>
            <person name="Zou Y."/>
            <person name="Xue W."/>
            <person name="Luo G."/>
        </authorList>
    </citation>
    <scope>NUCLEOTIDE SEQUENCE [LARGE SCALE GENOMIC DNA]</scope>
    <source>
        <strain evidence="3 4">AM07-24</strain>
    </source>
</reference>
<dbReference type="Proteomes" id="UP000284841">
    <property type="component" value="Unassembled WGS sequence"/>
</dbReference>